<evidence type="ECO:0000313" key="4">
    <source>
        <dbReference type="Proteomes" id="UP001460072"/>
    </source>
</evidence>
<dbReference type="RefSeq" id="WP_342697231.1">
    <property type="nucleotide sequence ID" value="NZ_JBCGDO010000060.1"/>
</dbReference>
<comment type="caution">
    <text evidence="3">The sequence shown here is derived from an EMBL/GenBank/DDBJ whole genome shotgun (WGS) entry which is preliminary data.</text>
</comment>
<keyword evidence="3" id="KW-0503">Monooxygenase</keyword>
<reference evidence="3 4" key="1">
    <citation type="submission" date="2024-03" db="EMBL/GenBank/DDBJ databases">
        <title>Two novel species of the genus Flavobacterium exhibiting potentially degradation of complex polysaccharides.</title>
        <authorList>
            <person name="Lian X."/>
        </authorList>
    </citation>
    <scope>NUCLEOTIDE SEQUENCE [LARGE SCALE GENOMIC DNA]</scope>
    <source>
        <strain evidence="4">j3</strain>
    </source>
</reference>
<dbReference type="PROSITE" id="PS51725">
    <property type="entry name" value="ABM"/>
    <property type="match status" value="1"/>
</dbReference>
<dbReference type="InterPro" id="IPR029068">
    <property type="entry name" value="Glyas_Bleomycin-R_OHBP_Dase"/>
</dbReference>
<dbReference type="SUPFAM" id="SSF54909">
    <property type="entry name" value="Dimeric alpha+beta barrel"/>
    <property type="match status" value="1"/>
</dbReference>
<dbReference type="InterPro" id="IPR037523">
    <property type="entry name" value="VOC_core"/>
</dbReference>
<evidence type="ECO:0000259" key="1">
    <source>
        <dbReference type="PROSITE" id="PS51725"/>
    </source>
</evidence>
<dbReference type="InterPro" id="IPR004360">
    <property type="entry name" value="Glyas_Fos-R_dOase_dom"/>
</dbReference>
<dbReference type="Gene3D" id="3.30.70.100">
    <property type="match status" value="1"/>
</dbReference>
<accession>A0ABU9N9N9</accession>
<keyword evidence="3" id="KW-0560">Oxidoreductase</keyword>
<dbReference type="Gene3D" id="3.10.180.10">
    <property type="entry name" value="2,3-Dihydroxybiphenyl 1,2-Dioxygenase, domain 1"/>
    <property type="match status" value="1"/>
</dbReference>
<dbReference type="PANTHER" id="PTHR36437">
    <property type="entry name" value="GLYOXALASE/BLEOMYCIN RESISTANCE PROTEIN/DIOXYGENASE"/>
    <property type="match status" value="1"/>
</dbReference>
<evidence type="ECO:0000259" key="2">
    <source>
        <dbReference type="PROSITE" id="PS51819"/>
    </source>
</evidence>
<dbReference type="SUPFAM" id="SSF54593">
    <property type="entry name" value="Glyoxalase/Bleomycin resistance protein/Dihydroxybiphenyl dioxygenase"/>
    <property type="match status" value="1"/>
</dbReference>
<dbReference type="Pfam" id="PF03992">
    <property type="entry name" value="ABM"/>
    <property type="match status" value="1"/>
</dbReference>
<proteinExistence type="predicted"/>
<dbReference type="InterPro" id="IPR011008">
    <property type="entry name" value="Dimeric_a/b-barrel"/>
</dbReference>
<protein>
    <submittedName>
        <fullName evidence="3">Antibiotic biosynthesis monooxygenase</fullName>
    </submittedName>
</protein>
<feature type="domain" description="VOC" evidence="2">
    <location>
        <begin position="1"/>
        <end position="80"/>
    </location>
</feature>
<dbReference type="InterPro" id="IPR007138">
    <property type="entry name" value="ABM_dom"/>
</dbReference>
<organism evidence="3 4">
    <name type="scientific">Flavobacterium aureirubrum</name>
    <dbReference type="NCBI Taxonomy" id="3133147"/>
    <lineage>
        <taxon>Bacteria</taxon>
        <taxon>Pseudomonadati</taxon>
        <taxon>Bacteroidota</taxon>
        <taxon>Flavobacteriia</taxon>
        <taxon>Flavobacteriales</taxon>
        <taxon>Flavobacteriaceae</taxon>
        <taxon>Flavobacterium</taxon>
    </lineage>
</organism>
<dbReference type="PANTHER" id="PTHR36437:SF2">
    <property type="entry name" value="GLYOXALASE_BLEOMYCIN RESISTANCE PROTEIN_DIOXYGENASE"/>
    <property type="match status" value="1"/>
</dbReference>
<dbReference type="GO" id="GO:0004497">
    <property type="term" value="F:monooxygenase activity"/>
    <property type="evidence" value="ECO:0007669"/>
    <property type="project" value="UniProtKB-KW"/>
</dbReference>
<keyword evidence="4" id="KW-1185">Reference proteome</keyword>
<evidence type="ECO:0000313" key="3">
    <source>
        <dbReference type="EMBL" id="MEM0544071.1"/>
    </source>
</evidence>
<dbReference type="Proteomes" id="UP001460072">
    <property type="component" value="Unassembled WGS sequence"/>
</dbReference>
<feature type="domain" description="ABM" evidence="1">
    <location>
        <begin position="88"/>
        <end position="178"/>
    </location>
</feature>
<gene>
    <name evidence="3" type="ORF">WFZ85_15880</name>
</gene>
<dbReference type="PROSITE" id="PS51819">
    <property type="entry name" value="VOC"/>
    <property type="match status" value="1"/>
</dbReference>
<dbReference type="EMBL" id="JBCGDO010000060">
    <property type="protein sequence ID" value="MEM0544071.1"/>
    <property type="molecule type" value="Genomic_DNA"/>
</dbReference>
<name>A0ABU9N9N9_9FLAO</name>
<dbReference type="Pfam" id="PF00903">
    <property type="entry name" value="Glyoxalase"/>
    <property type="match status" value="1"/>
</dbReference>
<sequence>MRSTKFKYSKNASNEIQKTRIGNQTGGRVFLFLNTNDFEKDYENLQNRKVKIIREPKVESYGKVLVFEDCYGNLWDLIEPIEEKKEKFYSTGILKVIEEQNIEITKNALFELQKQTKNEIGNITFEIQQSIENKNEFIIWECFENESEFKKHLNSEHLKEFLKLNLVEFIKGYATKKL</sequence>